<evidence type="ECO:0000313" key="3">
    <source>
        <dbReference type="Proteomes" id="UP000243232"/>
    </source>
</evidence>
<dbReference type="InterPro" id="IPR036249">
    <property type="entry name" value="Thioredoxin-like_sf"/>
</dbReference>
<dbReference type="EMBL" id="LT629785">
    <property type="protein sequence ID" value="SDU18760.1"/>
    <property type="molecule type" value="Genomic_DNA"/>
</dbReference>
<keyword evidence="3" id="KW-1185">Reference proteome</keyword>
<dbReference type="PANTHER" id="PTHR42943">
    <property type="entry name" value="GLUTATHIONE S-TRANSFERASE KAPPA"/>
    <property type="match status" value="1"/>
</dbReference>
<keyword evidence="2" id="KW-0413">Isomerase</keyword>
<proteinExistence type="predicted"/>
<name>A0A1H2GGQ4_9PSED</name>
<protein>
    <submittedName>
        <fullName evidence="2">2-hydroxychromene-2-carboxylate isomerase</fullName>
    </submittedName>
</protein>
<dbReference type="GO" id="GO:0016491">
    <property type="term" value="F:oxidoreductase activity"/>
    <property type="evidence" value="ECO:0007669"/>
    <property type="project" value="InterPro"/>
</dbReference>
<gene>
    <name evidence="2" type="ORF">SAMN05216296_2284</name>
</gene>
<dbReference type="InterPro" id="IPR051924">
    <property type="entry name" value="GST_Kappa/NadH"/>
</dbReference>
<evidence type="ECO:0000259" key="1">
    <source>
        <dbReference type="Pfam" id="PF01323"/>
    </source>
</evidence>
<organism evidence="2 3">
    <name type="scientific">Pseudomonas pohangensis</name>
    <dbReference type="NCBI Taxonomy" id="364197"/>
    <lineage>
        <taxon>Bacteria</taxon>
        <taxon>Pseudomonadati</taxon>
        <taxon>Pseudomonadota</taxon>
        <taxon>Gammaproteobacteria</taxon>
        <taxon>Pseudomonadales</taxon>
        <taxon>Pseudomonadaceae</taxon>
        <taxon>Pseudomonas</taxon>
    </lineage>
</organism>
<dbReference type="InterPro" id="IPR001853">
    <property type="entry name" value="DSBA-like_thioredoxin_dom"/>
</dbReference>
<dbReference type="Proteomes" id="UP000243232">
    <property type="component" value="Chromosome I"/>
</dbReference>
<dbReference type="STRING" id="364197.SAMN05216296_2284"/>
<dbReference type="AlphaFoldDB" id="A0A1H2GGQ4"/>
<dbReference type="PANTHER" id="PTHR42943:SF2">
    <property type="entry name" value="GLUTATHIONE S-TRANSFERASE KAPPA 1"/>
    <property type="match status" value="1"/>
</dbReference>
<dbReference type="Pfam" id="PF01323">
    <property type="entry name" value="DSBA"/>
    <property type="match status" value="1"/>
</dbReference>
<dbReference type="RefSeq" id="WP_090195214.1">
    <property type="nucleotide sequence ID" value="NZ_LT629785.1"/>
</dbReference>
<dbReference type="SUPFAM" id="SSF52833">
    <property type="entry name" value="Thioredoxin-like"/>
    <property type="match status" value="2"/>
</dbReference>
<feature type="domain" description="DSBA-like thioredoxin" evidence="1">
    <location>
        <begin position="240"/>
        <end position="423"/>
    </location>
</feature>
<accession>A0A1H2GGQ4</accession>
<dbReference type="GO" id="GO:0016853">
    <property type="term" value="F:isomerase activity"/>
    <property type="evidence" value="ECO:0007669"/>
    <property type="project" value="UniProtKB-KW"/>
</dbReference>
<reference evidence="3" key="1">
    <citation type="submission" date="2016-10" db="EMBL/GenBank/DDBJ databases">
        <authorList>
            <person name="Varghese N."/>
            <person name="Submissions S."/>
        </authorList>
    </citation>
    <scope>NUCLEOTIDE SEQUENCE [LARGE SCALE GENOMIC DNA]</scope>
    <source>
        <strain evidence="3">DSM 17875</strain>
    </source>
</reference>
<sequence length="432" mass="47986">MKAAIGTAISSVLTSPALRDGRRLLASARRRLSGAAAQVHYFHQADDPYSHLLVQLLPRLLERYRIELQVHLVPAPEDSAAPDRVRLQCWSRSDAAQLAAHAGLDFTDRGGQPLAERQATAEALLAAALEHGRFVHNAPRISEWLWAAQDELPLGLEPLPAAEVARLFEEGAALRKRLGHYLGGTLYFESEWFWGLDRLDYLQERLQQAGLNRGADVSSLAGLPQVRCTLQPRNGQRPQLYFYCSLRSPYTYLAARRIRLLAEHYGADLQLRPVMPMVMRGLPVPLEKRLYIVRDSKRIAEHFGLPFGRIADPVGRPTERGLALLFQALQVGKGSAFAESFLQGVWAEGIDAGSDAGLLKIARRAGLDQAFVDAALADQGWRAQAEANREEMLGLGLWGVPSFRVDQRPAHWGQDRLWLIEEDLIEATGAHS</sequence>
<dbReference type="Gene3D" id="3.40.30.10">
    <property type="entry name" value="Glutaredoxin"/>
    <property type="match status" value="1"/>
</dbReference>
<dbReference type="OrthoDB" id="5244108at2"/>
<evidence type="ECO:0000313" key="2">
    <source>
        <dbReference type="EMBL" id="SDU18760.1"/>
    </source>
</evidence>